<dbReference type="Proteomes" id="UP001153331">
    <property type="component" value="Unassembled WGS sequence"/>
</dbReference>
<name>A0ACC2IDS6_9PLEO</name>
<accession>A0ACC2IDS6</accession>
<evidence type="ECO:0000313" key="1">
    <source>
        <dbReference type="EMBL" id="KAJ8113326.1"/>
    </source>
</evidence>
<keyword evidence="2" id="KW-1185">Reference proteome</keyword>
<evidence type="ECO:0000313" key="2">
    <source>
        <dbReference type="Proteomes" id="UP001153331"/>
    </source>
</evidence>
<organism evidence="1 2">
    <name type="scientific">Boeremia exigua</name>
    <dbReference type="NCBI Taxonomy" id="749465"/>
    <lineage>
        <taxon>Eukaryota</taxon>
        <taxon>Fungi</taxon>
        <taxon>Dikarya</taxon>
        <taxon>Ascomycota</taxon>
        <taxon>Pezizomycotina</taxon>
        <taxon>Dothideomycetes</taxon>
        <taxon>Pleosporomycetidae</taxon>
        <taxon>Pleosporales</taxon>
        <taxon>Pleosporineae</taxon>
        <taxon>Didymellaceae</taxon>
        <taxon>Boeremia</taxon>
    </lineage>
</organism>
<dbReference type="EMBL" id="JAPHNI010000261">
    <property type="protein sequence ID" value="KAJ8113326.1"/>
    <property type="molecule type" value="Genomic_DNA"/>
</dbReference>
<protein>
    <submittedName>
        <fullName evidence="1">Uncharacterized protein</fullName>
    </submittedName>
</protein>
<comment type="caution">
    <text evidence="1">The sequence shown here is derived from an EMBL/GenBank/DDBJ whole genome shotgun (WGS) entry which is preliminary data.</text>
</comment>
<sequence>MARKSTQATGVQLSTRSSDRLRQQGEFHSTPPSYGLTDRSQAASEDTKPATRRSGRNVSVSRPQDGLRSDAPSSGSDEDYEAAEASDRSSKMSSPAQLSRSSAVPEATQPRGKAPGGRPRVLARPRVLPLVLEQQQGQARLSQDATREEKRVKRLRTERIKRDTERQQKARELEHLSQQTRVAPAPWVLQLPALPPRQNITGRTLPLKLVANDTTLPLTNNAHDVAVAQLLDSMRDVRESQDSISLTNDFKYLWLKPSLDGQYFYNEVDLERVCRKLVSIAEGLHVHGLGATEIFCPRTIKRAQEAQAMSFQDRIDKVALLMRKSKARCNAFLLNNTLEDTIALIDLKVSDQVSNVANNRTRSLKLGHTNDLLGIYRGARRPKDENKMPIVPTRNTAAPEDGTIIKKDPADDDDAQHADSLQTQTERSDWLTAAEQQSPTDHRESGPSYDDPSLDPFSGFNFSEEIGRETELFFSGRQDTAGLNPYLEADRAFFAISANQHGIAPNLEAEDADGSQFFDLNAEEQVTAHSSKRQRLQQPEPFSVNSLLRGRTAKPSGGSQGTTRR</sequence>
<reference evidence="1" key="1">
    <citation type="submission" date="2022-11" db="EMBL/GenBank/DDBJ databases">
        <title>Genome Sequence of Boeremia exigua.</title>
        <authorList>
            <person name="Buettner E."/>
        </authorList>
    </citation>
    <scope>NUCLEOTIDE SEQUENCE</scope>
    <source>
        <strain evidence="1">CU02</strain>
    </source>
</reference>
<proteinExistence type="predicted"/>
<gene>
    <name evidence="1" type="ORF">OPT61_g4523</name>
</gene>